<organism evidence="1">
    <name type="scientific">marine sediment metagenome</name>
    <dbReference type="NCBI Taxonomy" id="412755"/>
    <lineage>
        <taxon>unclassified sequences</taxon>
        <taxon>metagenomes</taxon>
        <taxon>ecological metagenomes</taxon>
    </lineage>
</organism>
<dbReference type="AlphaFoldDB" id="A0A0F9P6M8"/>
<proteinExistence type="predicted"/>
<dbReference type="EMBL" id="LAZR01006872">
    <property type="protein sequence ID" value="KKM89082.1"/>
    <property type="molecule type" value="Genomic_DNA"/>
</dbReference>
<evidence type="ECO:0000313" key="1">
    <source>
        <dbReference type="EMBL" id="KKM89082.1"/>
    </source>
</evidence>
<comment type="caution">
    <text evidence="1">The sequence shown here is derived from an EMBL/GenBank/DDBJ whole genome shotgun (WGS) entry which is preliminary data.</text>
</comment>
<protein>
    <submittedName>
        <fullName evidence="1">Uncharacterized protein</fullName>
    </submittedName>
</protein>
<name>A0A0F9P6M8_9ZZZZ</name>
<reference evidence="1" key="1">
    <citation type="journal article" date="2015" name="Nature">
        <title>Complex archaea that bridge the gap between prokaryotes and eukaryotes.</title>
        <authorList>
            <person name="Spang A."/>
            <person name="Saw J.H."/>
            <person name="Jorgensen S.L."/>
            <person name="Zaremba-Niedzwiedzka K."/>
            <person name="Martijn J."/>
            <person name="Lind A.E."/>
            <person name="van Eijk R."/>
            <person name="Schleper C."/>
            <person name="Guy L."/>
            <person name="Ettema T.J."/>
        </authorList>
    </citation>
    <scope>NUCLEOTIDE SEQUENCE</scope>
</reference>
<accession>A0A0F9P6M8</accession>
<gene>
    <name evidence="1" type="ORF">LCGC14_1252200</name>
</gene>
<sequence length="265" mass="29123">MNEVRCPGRDYCPDKGCIHAEPHTIGKGCTEPCEGYRGQAQGSTCEPYSDLTYPLPPPRGPKSYVCNEASECGIAECTAAEAHTHNEPPLHGPRECGFTHQVVSCKEVPAQVRCDTWRECGDSDCRWGVPHAKVMMPQLGFMCSTAGHRVYCNPVPVPEPLRGVWVSGKALEVLTQYRDWSNDKWDAFWAMVTGKTARHTDAKRVMAEANGPEVPETITSASYKESVRAIIVEEAHAYAGHPGWIVSVSEAATARIMELPRPETP</sequence>